<keyword evidence="3" id="KW-1185">Reference proteome</keyword>
<organism evidence="2 3">
    <name type="scientific">Datura stramonium</name>
    <name type="common">Jimsonweed</name>
    <name type="synonym">Common thornapple</name>
    <dbReference type="NCBI Taxonomy" id="4076"/>
    <lineage>
        <taxon>Eukaryota</taxon>
        <taxon>Viridiplantae</taxon>
        <taxon>Streptophyta</taxon>
        <taxon>Embryophyta</taxon>
        <taxon>Tracheophyta</taxon>
        <taxon>Spermatophyta</taxon>
        <taxon>Magnoliopsida</taxon>
        <taxon>eudicotyledons</taxon>
        <taxon>Gunneridae</taxon>
        <taxon>Pentapetalae</taxon>
        <taxon>asterids</taxon>
        <taxon>lamiids</taxon>
        <taxon>Solanales</taxon>
        <taxon>Solanaceae</taxon>
        <taxon>Solanoideae</taxon>
        <taxon>Datureae</taxon>
        <taxon>Datura</taxon>
    </lineage>
</organism>
<feature type="region of interest" description="Disordered" evidence="1">
    <location>
        <begin position="38"/>
        <end position="95"/>
    </location>
</feature>
<name>A0ABS8Y7B0_DATST</name>
<dbReference type="Proteomes" id="UP000823775">
    <property type="component" value="Unassembled WGS sequence"/>
</dbReference>
<gene>
    <name evidence="2" type="ORF">HAX54_043739</name>
</gene>
<feature type="compositionally biased region" description="Basic and acidic residues" evidence="1">
    <location>
        <begin position="46"/>
        <end position="55"/>
    </location>
</feature>
<reference evidence="2 3" key="1">
    <citation type="journal article" date="2021" name="BMC Genomics">
        <title>Datura genome reveals duplications of psychoactive alkaloid biosynthetic genes and high mutation rate following tissue culture.</title>
        <authorList>
            <person name="Rajewski A."/>
            <person name="Carter-House D."/>
            <person name="Stajich J."/>
            <person name="Litt A."/>
        </authorList>
    </citation>
    <scope>NUCLEOTIDE SEQUENCE [LARGE SCALE GENOMIC DNA]</scope>
    <source>
        <strain evidence="2">AR-01</strain>
    </source>
</reference>
<feature type="non-terminal residue" evidence="2">
    <location>
        <position position="116"/>
    </location>
</feature>
<evidence type="ECO:0000313" key="3">
    <source>
        <dbReference type="Proteomes" id="UP000823775"/>
    </source>
</evidence>
<protein>
    <submittedName>
        <fullName evidence="2">Uncharacterized protein</fullName>
    </submittedName>
</protein>
<evidence type="ECO:0000256" key="1">
    <source>
        <dbReference type="SAM" id="MobiDB-lite"/>
    </source>
</evidence>
<feature type="non-terminal residue" evidence="2">
    <location>
        <position position="1"/>
    </location>
</feature>
<accession>A0ABS8Y7B0</accession>
<proteinExistence type="predicted"/>
<evidence type="ECO:0000313" key="2">
    <source>
        <dbReference type="EMBL" id="MCE5167236.1"/>
    </source>
</evidence>
<dbReference type="EMBL" id="JACEIK010065813">
    <property type="protein sequence ID" value="MCE5167236.1"/>
    <property type="molecule type" value="Genomic_DNA"/>
</dbReference>
<sequence>QLTSLIHRSNALGSSHGGKSQNVVVHCLDAFPSLPRIVPHRKKERRAPARPRERAAQTNLSYYTESLAGHRGPSGKAMIRRGTHSSIGDRCMNDNSKRHTSAAYLSFRWHQRDPAK</sequence>
<comment type="caution">
    <text evidence="2">The sequence shown here is derived from an EMBL/GenBank/DDBJ whole genome shotgun (WGS) entry which is preliminary data.</text>
</comment>